<keyword evidence="2" id="KW-0238">DNA-binding</keyword>
<organism evidence="5">
    <name type="scientific">bioreactor metagenome</name>
    <dbReference type="NCBI Taxonomy" id="1076179"/>
    <lineage>
        <taxon>unclassified sequences</taxon>
        <taxon>metagenomes</taxon>
        <taxon>ecological metagenomes</taxon>
    </lineage>
</organism>
<gene>
    <name evidence="5" type="ORF">SDC9_200729</name>
</gene>
<evidence type="ECO:0000256" key="2">
    <source>
        <dbReference type="ARBA" id="ARBA00023125"/>
    </source>
</evidence>
<dbReference type="PANTHER" id="PTHR42756:SF1">
    <property type="entry name" value="TRANSCRIPTIONAL REPRESSOR OF EMRAB OPERON"/>
    <property type="match status" value="1"/>
</dbReference>
<dbReference type="Gene3D" id="1.10.10.10">
    <property type="entry name" value="Winged helix-like DNA-binding domain superfamily/Winged helix DNA-binding domain"/>
    <property type="match status" value="1"/>
</dbReference>
<dbReference type="InterPro" id="IPR036390">
    <property type="entry name" value="WH_DNA-bd_sf"/>
</dbReference>
<dbReference type="InterPro" id="IPR000835">
    <property type="entry name" value="HTH_MarR-typ"/>
</dbReference>
<dbReference type="GO" id="GO:0003700">
    <property type="term" value="F:DNA-binding transcription factor activity"/>
    <property type="evidence" value="ECO:0007669"/>
    <property type="project" value="InterPro"/>
</dbReference>
<dbReference type="AlphaFoldDB" id="A0A645IPR3"/>
<evidence type="ECO:0000313" key="5">
    <source>
        <dbReference type="EMBL" id="MPN53066.1"/>
    </source>
</evidence>
<evidence type="ECO:0000256" key="1">
    <source>
        <dbReference type="ARBA" id="ARBA00023015"/>
    </source>
</evidence>
<dbReference type="SUPFAM" id="SSF46785">
    <property type="entry name" value="Winged helix' DNA-binding domain"/>
    <property type="match status" value="1"/>
</dbReference>
<accession>A0A645IPR3</accession>
<dbReference type="PROSITE" id="PS50995">
    <property type="entry name" value="HTH_MARR_2"/>
    <property type="match status" value="1"/>
</dbReference>
<evidence type="ECO:0000259" key="4">
    <source>
        <dbReference type="PROSITE" id="PS50995"/>
    </source>
</evidence>
<dbReference type="PRINTS" id="PR00598">
    <property type="entry name" value="HTHMARR"/>
</dbReference>
<dbReference type="EMBL" id="VSSQ01119805">
    <property type="protein sequence ID" value="MPN53066.1"/>
    <property type="molecule type" value="Genomic_DNA"/>
</dbReference>
<feature type="domain" description="HTH marR-type" evidence="4">
    <location>
        <begin position="1"/>
        <end position="87"/>
    </location>
</feature>
<proteinExistence type="predicted"/>
<keyword evidence="1" id="KW-0805">Transcription regulation</keyword>
<reference evidence="5" key="1">
    <citation type="submission" date="2019-08" db="EMBL/GenBank/DDBJ databases">
        <authorList>
            <person name="Kucharzyk K."/>
            <person name="Murdoch R.W."/>
            <person name="Higgins S."/>
            <person name="Loffler F."/>
        </authorList>
    </citation>
    <scope>NUCLEOTIDE SEQUENCE</scope>
</reference>
<dbReference type="PANTHER" id="PTHR42756">
    <property type="entry name" value="TRANSCRIPTIONAL REGULATOR, MARR"/>
    <property type="match status" value="1"/>
</dbReference>
<dbReference type="Pfam" id="PF01047">
    <property type="entry name" value="MarR"/>
    <property type="match status" value="1"/>
</dbReference>
<keyword evidence="3" id="KW-0804">Transcription</keyword>
<dbReference type="InterPro" id="IPR036388">
    <property type="entry name" value="WH-like_DNA-bd_sf"/>
</dbReference>
<dbReference type="GO" id="GO:0003677">
    <property type="term" value="F:DNA binding"/>
    <property type="evidence" value="ECO:0007669"/>
    <property type="project" value="UniProtKB-KW"/>
</dbReference>
<sequence length="97" mass="11136">MSKINSYIGIQKGAFTTSVDTLIKNGYILKIKDENDKRSTNLELTQKGTEMAIKLEENLYSGINNMFNNIEESEREEINEALKLIAKFCMKNKKNIK</sequence>
<evidence type="ECO:0000256" key="3">
    <source>
        <dbReference type="ARBA" id="ARBA00023163"/>
    </source>
</evidence>
<protein>
    <recommendedName>
        <fullName evidence="4">HTH marR-type domain-containing protein</fullName>
    </recommendedName>
</protein>
<name>A0A645IPR3_9ZZZZ</name>
<comment type="caution">
    <text evidence="5">The sequence shown here is derived from an EMBL/GenBank/DDBJ whole genome shotgun (WGS) entry which is preliminary data.</text>
</comment>